<dbReference type="InterPro" id="IPR058031">
    <property type="entry name" value="AAA_lid_NorR"/>
</dbReference>
<dbReference type="InterPro" id="IPR002078">
    <property type="entry name" value="Sigma_54_int"/>
</dbReference>
<dbReference type="Proteomes" id="UP000718278">
    <property type="component" value="Unassembled WGS sequence"/>
</dbReference>
<comment type="caution">
    <text evidence="20">The sequence shown here is derived from an EMBL/GenBank/DDBJ whole genome shotgun (WGS) entry which is preliminary data.</text>
</comment>
<evidence type="ECO:0000256" key="10">
    <source>
        <dbReference type="ARBA" id="ARBA00023125"/>
    </source>
</evidence>
<keyword evidence="11" id="KW-0010">Activator</keyword>
<dbReference type="PRINTS" id="PR01590">
    <property type="entry name" value="HTHFIS"/>
</dbReference>
<dbReference type="EMBL" id="JADIJS010000006">
    <property type="protein sequence ID" value="MBO1042037.1"/>
    <property type="molecule type" value="Genomic_DNA"/>
</dbReference>
<dbReference type="SUPFAM" id="SSF52540">
    <property type="entry name" value="P-loop containing nucleoside triphosphate hydrolases"/>
    <property type="match status" value="1"/>
</dbReference>
<dbReference type="Gene3D" id="3.40.50.2300">
    <property type="match status" value="1"/>
</dbReference>
<evidence type="ECO:0000256" key="13">
    <source>
        <dbReference type="ARBA" id="ARBA00023231"/>
    </source>
</evidence>
<dbReference type="PROSITE" id="PS00688">
    <property type="entry name" value="SIGMA54_INTERACT_3"/>
    <property type="match status" value="1"/>
</dbReference>
<dbReference type="Pfam" id="PF02954">
    <property type="entry name" value="HTH_8"/>
    <property type="match status" value="1"/>
</dbReference>
<keyword evidence="8" id="KW-0902">Two-component regulatory system</keyword>
<comment type="subcellular location">
    <subcellularLocation>
        <location evidence="1">Cytoplasm</location>
    </subcellularLocation>
</comment>
<dbReference type="SUPFAM" id="SSF46689">
    <property type="entry name" value="Homeodomain-like"/>
    <property type="match status" value="1"/>
</dbReference>
<keyword evidence="13" id="KW-0535">Nitrogen fixation</keyword>
<dbReference type="PROSITE" id="PS50110">
    <property type="entry name" value="RESPONSE_REGULATORY"/>
    <property type="match status" value="1"/>
</dbReference>
<dbReference type="SMART" id="SM00448">
    <property type="entry name" value="REC"/>
    <property type="match status" value="1"/>
</dbReference>
<dbReference type="Gene3D" id="1.10.10.60">
    <property type="entry name" value="Homeodomain-like"/>
    <property type="match status" value="1"/>
</dbReference>
<evidence type="ECO:0000256" key="14">
    <source>
        <dbReference type="ARBA" id="ARBA00029881"/>
    </source>
</evidence>
<evidence type="ECO:0000256" key="7">
    <source>
        <dbReference type="ARBA" id="ARBA00022840"/>
    </source>
</evidence>
<keyword evidence="3" id="KW-0963">Cytoplasm</keyword>
<dbReference type="InterPro" id="IPR009057">
    <property type="entry name" value="Homeodomain-like_sf"/>
</dbReference>
<organism evidence="20 21">
    <name type="scientific">Brucella pituitosa</name>
    <dbReference type="NCBI Taxonomy" id="571256"/>
    <lineage>
        <taxon>Bacteria</taxon>
        <taxon>Pseudomonadati</taxon>
        <taxon>Pseudomonadota</taxon>
        <taxon>Alphaproteobacteria</taxon>
        <taxon>Hyphomicrobiales</taxon>
        <taxon>Brucellaceae</taxon>
        <taxon>Brucella/Ochrobactrum group</taxon>
        <taxon>Brucella</taxon>
    </lineage>
</organism>
<dbReference type="Gene3D" id="3.40.50.300">
    <property type="entry name" value="P-loop containing nucleotide triphosphate hydrolases"/>
    <property type="match status" value="1"/>
</dbReference>
<gene>
    <name evidence="20" type="ORF">IPV26_20425</name>
</gene>
<feature type="modified residue" description="4-aspartylphosphate" evidence="17">
    <location>
        <position position="54"/>
    </location>
</feature>
<accession>A0ABS3K574</accession>
<dbReference type="InterPro" id="IPR001789">
    <property type="entry name" value="Sig_transdc_resp-reg_receiver"/>
</dbReference>
<dbReference type="PANTHER" id="PTHR32071:SF95">
    <property type="entry name" value="DNA-BINDING TRANSCRIPTIONAL REGULATOR NTRC"/>
    <property type="match status" value="1"/>
</dbReference>
<dbReference type="InterPro" id="IPR027417">
    <property type="entry name" value="P-loop_NTPase"/>
</dbReference>
<dbReference type="Pfam" id="PF25601">
    <property type="entry name" value="AAA_lid_14"/>
    <property type="match status" value="1"/>
</dbReference>
<feature type="domain" description="Response regulatory" evidence="19">
    <location>
        <begin position="4"/>
        <end position="119"/>
    </location>
</feature>
<dbReference type="InterPro" id="IPR003593">
    <property type="entry name" value="AAA+_ATPase"/>
</dbReference>
<keyword evidence="12" id="KW-0804">Transcription</keyword>
<keyword evidence="21" id="KW-1185">Reference proteome</keyword>
<evidence type="ECO:0000256" key="12">
    <source>
        <dbReference type="ARBA" id="ARBA00023163"/>
    </source>
</evidence>
<dbReference type="PROSITE" id="PS00676">
    <property type="entry name" value="SIGMA54_INTERACT_2"/>
    <property type="match status" value="1"/>
</dbReference>
<evidence type="ECO:0000256" key="4">
    <source>
        <dbReference type="ARBA" id="ARBA00022491"/>
    </source>
</evidence>
<evidence type="ECO:0000256" key="8">
    <source>
        <dbReference type="ARBA" id="ARBA00023012"/>
    </source>
</evidence>
<dbReference type="InterPro" id="IPR025944">
    <property type="entry name" value="Sigma_54_int_dom_CS"/>
</dbReference>
<dbReference type="CDD" id="cd00156">
    <property type="entry name" value="REC"/>
    <property type="match status" value="1"/>
</dbReference>
<dbReference type="CDD" id="cd00009">
    <property type="entry name" value="AAA"/>
    <property type="match status" value="1"/>
</dbReference>
<feature type="domain" description="Sigma-54 factor interaction" evidence="18">
    <location>
        <begin position="144"/>
        <end position="377"/>
    </location>
</feature>
<dbReference type="RefSeq" id="WP_207490139.1">
    <property type="nucleotide sequence ID" value="NZ_JADIJS010000006.1"/>
</dbReference>
<evidence type="ECO:0000256" key="6">
    <source>
        <dbReference type="ARBA" id="ARBA00022741"/>
    </source>
</evidence>
<evidence type="ECO:0000256" key="17">
    <source>
        <dbReference type="PROSITE-ProRule" id="PRU00169"/>
    </source>
</evidence>
<keyword evidence="9" id="KW-0805">Transcription regulation</keyword>
<evidence type="ECO:0000256" key="2">
    <source>
        <dbReference type="ARBA" id="ARBA00019059"/>
    </source>
</evidence>
<evidence type="ECO:0000313" key="20">
    <source>
        <dbReference type="EMBL" id="MBO1042037.1"/>
    </source>
</evidence>
<dbReference type="SMART" id="SM00382">
    <property type="entry name" value="AAA"/>
    <property type="match status" value="1"/>
</dbReference>
<evidence type="ECO:0000256" key="15">
    <source>
        <dbReference type="ARBA" id="ARBA00031910"/>
    </source>
</evidence>
<dbReference type="Gene3D" id="1.10.8.60">
    <property type="match status" value="1"/>
</dbReference>
<keyword evidence="10" id="KW-0238">DNA-binding</keyword>
<protein>
    <recommendedName>
        <fullName evidence="2">DNA-binding transcriptional regulator NtrC</fullName>
    </recommendedName>
    <alternativeName>
        <fullName evidence="14">Nitrogen regulation protein NR(I)</fullName>
    </alternativeName>
    <alternativeName>
        <fullName evidence="15">Nitrogen regulator I</fullName>
    </alternativeName>
</protein>
<comment type="function">
    <text evidence="16">Member of the two-component regulatory system NtrB/NtrC, which controls expression of the nitrogen-regulated (ntr) genes in response to nitrogen limitation. Phosphorylated NtrC binds directly to DNA and stimulates the formation of open promoter-sigma54-RNA polymerase complexes.</text>
</comment>
<dbReference type="InterPro" id="IPR011006">
    <property type="entry name" value="CheY-like_superfamily"/>
</dbReference>
<dbReference type="InterPro" id="IPR002197">
    <property type="entry name" value="HTH_Fis"/>
</dbReference>
<reference evidence="20 21" key="1">
    <citation type="submission" date="2020-10" db="EMBL/GenBank/DDBJ databases">
        <title>Genomic characterization of underground lake bacteria from Wind Cave National Park: Insight into the archetypical LuxI/LuxR and identification of LuxR solos.</title>
        <authorList>
            <person name="Wengert P.C."/>
            <person name="Savka M.A."/>
        </authorList>
    </citation>
    <scope>NUCLEOTIDE SEQUENCE [LARGE SCALE GENOMIC DNA]</scope>
    <source>
        <strain evidence="20 21">SD316</strain>
    </source>
</reference>
<evidence type="ECO:0000259" key="18">
    <source>
        <dbReference type="PROSITE" id="PS50045"/>
    </source>
</evidence>
<keyword evidence="7" id="KW-0067">ATP-binding</keyword>
<keyword evidence="5 17" id="KW-0597">Phosphoprotein</keyword>
<evidence type="ECO:0000313" key="21">
    <source>
        <dbReference type="Proteomes" id="UP000718278"/>
    </source>
</evidence>
<evidence type="ECO:0000256" key="16">
    <source>
        <dbReference type="ARBA" id="ARBA00043886"/>
    </source>
</evidence>
<evidence type="ECO:0000256" key="11">
    <source>
        <dbReference type="ARBA" id="ARBA00023159"/>
    </source>
</evidence>
<dbReference type="PANTHER" id="PTHR32071">
    <property type="entry name" value="TRANSCRIPTIONAL REGULATORY PROTEIN"/>
    <property type="match status" value="1"/>
</dbReference>
<keyword evidence="4" id="KW-0678">Repressor</keyword>
<keyword evidence="6" id="KW-0547">Nucleotide-binding</keyword>
<dbReference type="SUPFAM" id="SSF52172">
    <property type="entry name" value="CheY-like"/>
    <property type="match status" value="1"/>
</dbReference>
<evidence type="ECO:0000259" key="19">
    <source>
        <dbReference type="PROSITE" id="PS50110"/>
    </source>
</evidence>
<dbReference type="Pfam" id="PF00158">
    <property type="entry name" value="Sigma54_activat"/>
    <property type="match status" value="1"/>
</dbReference>
<evidence type="ECO:0000256" key="5">
    <source>
        <dbReference type="ARBA" id="ARBA00022553"/>
    </source>
</evidence>
<evidence type="ECO:0000256" key="3">
    <source>
        <dbReference type="ARBA" id="ARBA00022490"/>
    </source>
</evidence>
<dbReference type="Pfam" id="PF00072">
    <property type="entry name" value="Response_reg"/>
    <property type="match status" value="1"/>
</dbReference>
<proteinExistence type="predicted"/>
<evidence type="ECO:0000256" key="9">
    <source>
        <dbReference type="ARBA" id="ARBA00023015"/>
    </source>
</evidence>
<dbReference type="InterPro" id="IPR025943">
    <property type="entry name" value="Sigma_54_int_dom_ATP-bd_2"/>
</dbReference>
<evidence type="ECO:0000256" key="1">
    <source>
        <dbReference type="ARBA" id="ARBA00004496"/>
    </source>
</evidence>
<dbReference type="PROSITE" id="PS50045">
    <property type="entry name" value="SIGMA54_INTERACT_4"/>
    <property type="match status" value="1"/>
</dbReference>
<sequence length="508" mass="55459">MSTRILIADDDPIQRRSLETAVLRMGHRTILADGGTSAFGFISNRKDIALILLDLTMPDMDGCAVLTKMREAGINIPVIVLVQNDDLEKAMQAIRLGAVDFMTKPVVFERMQVSVANAFKLDSLTQELKRTRSSQKSHILLSEMVTKSPEMEKVAMLARRVTPLDTPLLIEGEVGTGKETLARAISSGGTRWQGPFVAIDCRSLAKGNADQVLFGHSGAGSTNSGEAPIRIAGKIAEAQGGTLFFDEISALSYRTQLRLFEIMQASQYAAAGDSADLLADTRVIASNSHSVTELVHMGRFHPGLYHLISSFSIEVPSLRNRLEDIPILVHQFLMHFASEERLGHITGITPYALESLKSYDWPGNVRELKNAIYHAVLLCDEHALTVRDFRHIGEGSAAHSGRSAALNPMSGDSHPVRFKENSSVGSISGVTLEGEVRTLAATEEEMIRFAIAHYDGQISEVARRLGIGRTTLYRKLKEYGIDVASIAGKGRYDADDENDTGQSRVVNG</sequence>
<name>A0ABS3K574_9HYPH</name>